<sequence>MPNLELIVEALKGDVGEFRTLWPAAEAAAAVGKGAVPPPHPSGPAPIQVGRLLPRYTGSMGIVAWSPDGRRLATAGHDGALRLWDLTSAVAPGAGEADVDRLRRVVDELRRENVMLRGERDELVARLRELSVPAGDFR</sequence>
<dbReference type="AlphaFoldDB" id="A0A919RLA1"/>
<keyword evidence="1 3" id="KW-0853">WD repeat</keyword>
<dbReference type="Proteomes" id="UP000606172">
    <property type="component" value="Unassembled WGS sequence"/>
</dbReference>
<dbReference type="InterPro" id="IPR011044">
    <property type="entry name" value="Quino_amine_DH_bsu"/>
</dbReference>
<dbReference type="InterPro" id="IPR015943">
    <property type="entry name" value="WD40/YVTN_repeat-like_dom_sf"/>
</dbReference>
<dbReference type="PROSITE" id="PS50082">
    <property type="entry name" value="WD_REPEATS_2"/>
    <property type="match status" value="1"/>
</dbReference>
<evidence type="ECO:0008006" key="7">
    <source>
        <dbReference type="Google" id="ProtNLM"/>
    </source>
</evidence>
<dbReference type="Pfam" id="PF00400">
    <property type="entry name" value="WD40"/>
    <property type="match status" value="1"/>
</dbReference>
<dbReference type="PROSITE" id="PS50294">
    <property type="entry name" value="WD_REPEATS_REGION"/>
    <property type="match status" value="1"/>
</dbReference>
<keyword evidence="6" id="KW-1185">Reference proteome</keyword>
<dbReference type="InterPro" id="IPR001680">
    <property type="entry name" value="WD40_rpt"/>
</dbReference>
<evidence type="ECO:0000256" key="2">
    <source>
        <dbReference type="ARBA" id="ARBA00022737"/>
    </source>
</evidence>
<evidence type="ECO:0000256" key="3">
    <source>
        <dbReference type="PROSITE-ProRule" id="PRU00221"/>
    </source>
</evidence>
<evidence type="ECO:0000313" key="5">
    <source>
        <dbReference type="EMBL" id="GII95901.1"/>
    </source>
</evidence>
<feature type="coiled-coil region" evidence="4">
    <location>
        <begin position="99"/>
        <end position="126"/>
    </location>
</feature>
<feature type="repeat" description="WD" evidence="3">
    <location>
        <begin position="53"/>
        <end position="88"/>
    </location>
</feature>
<accession>A0A919RLA1</accession>
<evidence type="ECO:0000256" key="4">
    <source>
        <dbReference type="SAM" id="Coils"/>
    </source>
</evidence>
<dbReference type="EMBL" id="BOOW01000039">
    <property type="protein sequence ID" value="GII95901.1"/>
    <property type="molecule type" value="Genomic_DNA"/>
</dbReference>
<reference evidence="5" key="1">
    <citation type="submission" date="2021-01" db="EMBL/GenBank/DDBJ databases">
        <title>Whole genome shotgun sequence of Sinosporangium siamense NBRC 109515.</title>
        <authorList>
            <person name="Komaki H."/>
            <person name="Tamura T."/>
        </authorList>
    </citation>
    <scope>NUCLEOTIDE SEQUENCE</scope>
    <source>
        <strain evidence="5">NBRC 109515</strain>
    </source>
</reference>
<dbReference type="Gene3D" id="2.130.10.10">
    <property type="entry name" value="YVTN repeat-like/Quinoprotein amine dehydrogenase"/>
    <property type="match status" value="1"/>
</dbReference>
<keyword evidence="2" id="KW-0677">Repeat</keyword>
<proteinExistence type="predicted"/>
<dbReference type="PROSITE" id="PS00678">
    <property type="entry name" value="WD_REPEATS_1"/>
    <property type="match status" value="1"/>
</dbReference>
<dbReference type="SMART" id="SM00320">
    <property type="entry name" value="WD40"/>
    <property type="match status" value="1"/>
</dbReference>
<evidence type="ECO:0000313" key="6">
    <source>
        <dbReference type="Proteomes" id="UP000606172"/>
    </source>
</evidence>
<protein>
    <recommendedName>
        <fullName evidence="7">WD domain-containing protein, G-beta repeat-containing protein</fullName>
    </recommendedName>
</protein>
<comment type="caution">
    <text evidence="5">The sequence shown here is derived from an EMBL/GenBank/DDBJ whole genome shotgun (WGS) entry which is preliminary data.</text>
</comment>
<gene>
    <name evidence="5" type="ORF">Ssi02_61320</name>
</gene>
<keyword evidence="4" id="KW-0175">Coiled coil</keyword>
<dbReference type="SUPFAM" id="SSF50969">
    <property type="entry name" value="YVTN repeat-like/Quinoprotein amine dehydrogenase"/>
    <property type="match status" value="1"/>
</dbReference>
<evidence type="ECO:0000256" key="1">
    <source>
        <dbReference type="ARBA" id="ARBA00022574"/>
    </source>
</evidence>
<organism evidence="5 6">
    <name type="scientific">Sinosporangium siamense</name>
    <dbReference type="NCBI Taxonomy" id="1367973"/>
    <lineage>
        <taxon>Bacteria</taxon>
        <taxon>Bacillati</taxon>
        <taxon>Actinomycetota</taxon>
        <taxon>Actinomycetes</taxon>
        <taxon>Streptosporangiales</taxon>
        <taxon>Streptosporangiaceae</taxon>
        <taxon>Sinosporangium</taxon>
    </lineage>
</organism>
<name>A0A919RLA1_9ACTN</name>
<dbReference type="InterPro" id="IPR019775">
    <property type="entry name" value="WD40_repeat_CS"/>
</dbReference>